<keyword evidence="2 5" id="KW-0812">Transmembrane</keyword>
<dbReference type="GO" id="GO:0005886">
    <property type="term" value="C:plasma membrane"/>
    <property type="evidence" value="ECO:0007669"/>
    <property type="project" value="InterPro"/>
</dbReference>
<dbReference type="PANTHER" id="PTHR28013">
    <property type="entry name" value="PROTEIN DCV1-RELATED"/>
    <property type="match status" value="1"/>
</dbReference>
<feature type="transmembrane region" description="Helical" evidence="5">
    <location>
        <begin position="107"/>
        <end position="132"/>
    </location>
</feature>
<dbReference type="Pfam" id="PF06687">
    <property type="entry name" value="SUR7"/>
    <property type="match status" value="1"/>
</dbReference>
<evidence type="ECO:0000256" key="3">
    <source>
        <dbReference type="ARBA" id="ARBA00022989"/>
    </source>
</evidence>
<dbReference type="PANTHER" id="PTHR28013:SF3">
    <property type="entry name" value="PROTEIN DCV1-RELATED"/>
    <property type="match status" value="1"/>
</dbReference>
<evidence type="ECO:0000256" key="1">
    <source>
        <dbReference type="ARBA" id="ARBA00004141"/>
    </source>
</evidence>
<gene>
    <name evidence="6" type="ORF">RDB_LOCUS81951</name>
</gene>
<organism evidence="6 7">
    <name type="scientific">Rhizoctonia solani</name>
    <dbReference type="NCBI Taxonomy" id="456999"/>
    <lineage>
        <taxon>Eukaryota</taxon>
        <taxon>Fungi</taxon>
        <taxon>Dikarya</taxon>
        <taxon>Basidiomycota</taxon>
        <taxon>Agaricomycotina</taxon>
        <taxon>Agaricomycetes</taxon>
        <taxon>Cantharellales</taxon>
        <taxon>Ceratobasidiaceae</taxon>
        <taxon>Rhizoctonia</taxon>
    </lineage>
</organism>
<comment type="subcellular location">
    <subcellularLocation>
        <location evidence="1">Membrane</location>
        <topology evidence="1">Multi-pass membrane protein</topology>
    </subcellularLocation>
</comment>
<proteinExistence type="predicted"/>
<dbReference type="InterPro" id="IPR009571">
    <property type="entry name" value="SUR7/Rim9-like_fungi"/>
</dbReference>
<dbReference type="GO" id="GO:0035838">
    <property type="term" value="C:growing cell tip"/>
    <property type="evidence" value="ECO:0007669"/>
    <property type="project" value="TreeGrafter"/>
</dbReference>
<feature type="transmembrane region" description="Helical" evidence="5">
    <location>
        <begin position="193"/>
        <end position="213"/>
    </location>
</feature>
<evidence type="ECO:0000256" key="5">
    <source>
        <dbReference type="SAM" id="Phobius"/>
    </source>
</evidence>
<keyword evidence="3 5" id="KW-1133">Transmembrane helix</keyword>
<protein>
    <submittedName>
        <fullName evidence="6">Uncharacterized protein</fullName>
    </submittedName>
</protein>
<dbReference type="GO" id="GO:0032153">
    <property type="term" value="C:cell division site"/>
    <property type="evidence" value="ECO:0007669"/>
    <property type="project" value="TreeGrafter"/>
</dbReference>
<evidence type="ECO:0000313" key="6">
    <source>
        <dbReference type="EMBL" id="CAE6446894.1"/>
    </source>
</evidence>
<dbReference type="EMBL" id="CAJMWT010002560">
    <property type="protein sequence ID" value="CAE6446894.1"/>
    <property type="molecule type" value="Genomic_DNA"/>
</dbReference>
<reference evidence="6" key="1">
    <citation type="submission" date="2021-01" db="EMBL/GenBank/DDBJ databases">
        <authorList>
            <person name="Kaushik A."/>
        </authorList>
    </citation>
    <scope>NUCLEOTIDE SEQUENCE</scope>
    <source>
        <strain evidence="6">AG2-2IIIB</strain>
    </source>
</reference>
<feature type="transmembrane region" description="Helical" evidence="5">
    <location>
        <begin position="144"/>
        <end position="166"/>
    </location>
</feature>
<dbReference type="AlphaFoldDB" id="A0A8H3B3C5"/>
<evidence type="ECO:0000313" key="7">
    <source>
        <dbReference type="Proteomes" id="UP000663843"/>
    </source>
</evidence>
<evidence type="ECO:0000256" key="2">
    <source>
        <dbReference type="ARBA" id="ARBA00022692"/>
    </source>
</evidence>
<dbReference type="InterPro" id="IPR051380">
    <property type="entry name" value="pH-response_reg_palI/RIM9"/>
</dbReference>
<comment type="caution">
    <text evidence="6">The sequence shown here is derived from an EMBL/GenBank/DDBJ whole genome shotgun (WGS) entry which is preliminary data.</text>
</comment>
<dbReference type="Proteomes" id="UP000663843">
    <property type="component" value="Unassembled WGS sequence"/>
</dbReference>
<sequence>MNLGFIVPCLVFLGFTLLLLVSLSTPIIKTISLLSVKGGDFRATFIGPIISGDIEFGVWGYCVSEAKALFLGFNVWETKHCTRIGLRYDIDNRLLDFLGLANHKNTITYALMFILGLHPTACGLALLALLFALMLQLPCRPPNLITTLTWVFLTLSTIATTISLAIDMTIINSARYKASTTTDSKVEISYGNVIWMMCGATIALWTAAIGAHYDASVKNRRAEVKQGPSQPQKKRE</sequence>
<accession>A0A8H3B3C5</accession>
<keyword evidence="4 5" id="KW-0472">Membrane</keyword>
<evidence type="ECO:0000256" key="4">
    <source>
        <dbReference type="ARBA" id="ARBA00023136"/>
    </source>
</evidence>
<name>A0A8H3B3C5_9AGAM</name>